<dbReference type="EMBL" id="CAXHTA020000019">
    <property type="protein sequence ID" value="CAL5229119.1"/>
    <property type="molecule type" value="Genomic_DNA"/>
</dbReference>
<evidence type="ECO:0000256" key="8">
    <source>
        <dbReference type="ARBA" id="ARBA00047306"/>
    </source>
</evidence>
<comment type="catalytic activity">
    <reaction evidence="9">
        <text>N-terminal L-prolyl-L-prolyl-L-lysyl-[protein] + 2 S-adenosyl-L-methionine = N-terminal N,N-dimethyl-L-prolyl-L-prolyl-L-lysyl-[protein] + 2 S-adenosyl-L-homocysteine + 2 H(+)</text>
        <dbReference type="Rhea" id="RHEA:54736"/>
        <dbReference type="Rhea" id="RHEA-COMP:13787"/>
        <dbReference type="Rhea" id="RHEA-COMP:13974"/>
        <dbReference type="ChEBI" id="CHEBI:15378"/>
        <dbReference type="ChEBI" id="CHEBI:57856"/>
        <dbReference type="ChEBI" id="CHEBI:59789"/>
        <dbReference type="ChEBI" id="CHEBI:138059"/>
        <dbReference type="ChEBI" id="CHEBI:138318"/>
        <dbReference type="EC" id="2.1.1.244"/>
    </reaction>
</comment>
<comment type="similarity">
    <text evidence="1">Belongs to the methyltransferase superfamily. NTM1 family.</text>
</comment>
<comment type="caution">
    <text evidence="11">The sequence shown here is derived from an EMBL/GenBank/DDBJ whole genome shotgun (WGS) entry which is preliminary data.</text>
</comment>
<keyword evidence="2" id="KW-0489">Methyltransferase</keyword>
<keyword evidence="12" id="KW-1185">Reference proteome</keyword>
<evidence type="ECO:0000256" key="4">
    <source>
        <dbReference type="ARBA" id="ARBA00022691"/>
    </source>
</evidence>
<evidence type="ECO:0000256" key="1">
    <source>
        <dbReference type="ARBA" id="ARBA00009059"/>
    </source>
</evidence>
<protein>
    <recommendedName>
        <fullName evidence="6">Alpha N-terminal protein methyltransferase 1</fullName>
        <ecNumber evidence="5">2.1.1.244</ecNumber>
    </recommendedName>
    <alternativeName>
        <fullName evidence="7">X-Pro-Lys N-terminal protein methyltransferase 1</fullName>
    </alternativeName>
</protein>
<dbReference type="Proteomes" id="UP001497392">
    <property type="component" value="Unassembled WGS sequence"/>
</dbReference>
<reference evidence="11 12" key="1">
    <citation type="submission" date="2024-06" db="EMBL/GenBank/DDBJ databases">
        <authorList>
            <person name="Kraege A."/>
            <person name="Thomma B."/>
        </authorList>
    </citation>
    <scope>NUCLEOTIDE SEQUENCE [LARGE SCALE GENOMIC DNA]</scope>
</reference>
<comment type="catalytic activity">
    <reaction evidence="10">
        <text>N-terminal L-alanyl-L-prolyl-L-lysyl-[protein] + 3 S-adenosyl-L-methionine = N-terminal N,N,N-trimethyl-L-alanyl-L-prolyl-L-lysyl-[protein] + 3 S-adenosyl-L-homocysteine + 3 H(+)</text>
        <dbReference type="Rhea" id="RHEA:54712"/>
        <dbReference type="Rhea" id="RHEA-COMP:13785"/>
        <dbReference type="Rhea" id="RHEA-COMP:13971"/>
        <dbReference type="ChEBI" id="CHEBI:15378"/>
        <dbReference type="ChEBI" id="CHEBI:57856"/>
        <dbReference type="ChEBI" id="CHEBI:59789"/>
        <dbReference type="ChEBI" id="CHEBI:138057"/>
        <dbReference type="ChEBI" id="CHEBI:138315"/>
        <dbReference type="EC" id="2.1.1.244"/>
    </reaction>
</comment>
<evidence type="ECO:0000313" key="12">
    <source>
        <dbReference type="Proteomes" id="UP001497392"/>
    </source>
</evidence>
<keyword evidence="3" id="KW-0808">Transferase</keyword>
<dbReference type="PANTHER" id="PTHR12753:SF0">
    <property type="entry name" value="ALPHA N-TERMINAL PROTEIN METHYLTRANSFERASE 1"/>
    <property type="match status" value="1"/>
</dbReference>
<organism evidence="11 12">
    <name type="scientific">Coccomyxa viridis</name>
    <dbReference type="NCBI Taxonomy" id="1274662"/>
    <lineage>
        <taxon>Eukaryota</taxon>
        <taxon>Viridiplantae</taxon>
        <taxon>Chlorophyta</taxon>
        <taxon>core chlorophytes</taxon>
        <taxon>Trebouxiophyceae</taxon>
        <taxon>Trebouxiophyceae incertae sedis</taxon>
        <taxon>Coccomyxaceae</taxon>
        <taxon>Coccomyxa</taxon>
    </lineage>
</organism>
<dbReference type="PIRSF" id="PIRSF016958">
    <property type="entry name" value="DUF858_MeTrfase_lik"/>
    <property type="match status" value="1"/>
</dbReference>
<dbReference type="CDD" id="cd02440">
    <property type="entry name" value="AdoMet_MTases"/>
    <property type="match status" value="1"/>
</dbReference>
<dbReference type="Pfam" id="PF05891">
    <property type="entry name" value="Methyltransf_PK"/>
    <property type="match status" value="1"/>
</dbReference>
<evidence type="ECO:0000256" key="7">
    <source>
        <dbReference type="ARBA" id="ARBA00043129"/>
    </source>
</evidence>
<evidence type="ECO:0000256" key="3">
    <source>
        <dbReference type="ARBA" id="ARBA00022679"/>
    </source>
</evidence>
<dbReference type="InterPro" id="IPR008576">
    <property type="entry name" value="MeTrfase_NTM1"/>
</dbReference>
<comment type="catalytic activity">
    <reaction evidence="8">
        <text>N-terminal L-seryl-L-prolyl-L-lysyl-[protein] + 3 S-adenosyl-L-methionine = N-terminal N,N,N-trimethyl-L-seryl-L-prolyl-L-lysyl-[protein] + 3 S-adenosyl-L-homocysteine + 3 H(+)</text>
        <dbReference type="Rhea" id="RHEA:54724"/>
        <dbReference type="Rhea" id="RHEA-COMP:13789"/>
        <dbReference type="Rhea" id="RHEA-COMP:13973"/>
        <dbReference type="ChEBI" id="CHEBI:15378"/>
        <dbReference type="ChEBI" id="CHEBI:57856"/>
        <dbReference type="ChEBI" id="CHEBI:59789"/>
        <dbReference type="ChEBI" id="CHEBI:138061"/>
        <dbReference type="ChEBI" id="CHEBI:138317"/>
        <dbReference type="EC" id="2.1.1.244"/>
    </reaction>
</comment>
<dbReference type="SUPFAM" id="SSF53335">
    <property type="entry name" value="S-adenosyl-L-methionine-dependent methyltransferases"/>
    <property type="match status" value="1"/>
</dbReference>
<proteinExistence type="inferred from homology"/>
<gene>
    <name evidence="11" type="primary">g12384</name>
    <name evidence="11" type="ORF">VP750_LOCUS11025</name>
</gene>
<evidence type="ECO:0000256" key="10">
    <source>
        <dbReference type="ARBA" id="ARBA00048167"/>
    </source>
</evidence>
<dbReference type="PANTHER" id="PTHR12753">
    <property type="entry name" value="AD-003 - RELATED"/>
    <property type="match status" value="1"/>
</dbReference>
<dbReference type="EC" id="2.1.1.244" evidence="5"/>
<accession>A0ABP1GEV1</accession>
<evidence type="ECO:0000256" key="5">
    <source>
        <dbReference type="ARBA" id="ARBA00039112"/>
    </source>
</evidence>
<dbReference type="Gene3D" id="3.40.50.150">
    <property type="entry name" value="Vaccinia Virus protein VP39"/>
    <property type="match status" value="1"/>
</dbReference>
<evidence type="ECO:0000256" key="6">
    <source>
        <dbReference type="ARBA" id="ARBA00039449"/>
    </source>
</evidence>
<name>A0ABP1GEV1_9CHLO</name>
<evidence type="ECO:0000313" key="11">
    <source>
        <dbReference type="EMBL" id="CAL5229119.1"/>
    </source>
</evidence>
<sequence>MDCSGQDAHGKVAYASPEELWNSVSGQEDQSWYTPAVEYWDQQPASYDGVLAGLGHLSGDDIADSKKFLQKVYKRQLTEAEAGKRKLIVADCGAGVGRVTEQLLLHHFAIVDLIEPSKHLMGTAEQNLSTSGRGVYPEGHKSGQYFNMGLQAWTPEAGRYDVIWMQWALLYLTDDDLLQLLERCKSGLKEDGLVIIKENVCEQGFVVDQEDSSLTRSDAYFLDLLKRAEYVVTGSAVQRNFPKGLFKVKMYAAKPRSHVGT</sequence>
<keyword evidence="4" id="KW-0949">S-adenosyl-L-methionine</keyword>
<dbReference type="InterPro" id="IPR029063">
    <property type="entry name" value="SAM-dependent_MTases_sf"/>
</dbReference>
<evidence type="ECO:0000256" key="2">
    <source>
        <dbReference type="ARBA" id="ARBA00022603"/>
    </source>
</evidence>
<evidence type="ECO:0000256" key="9">
    <source>
        <dbReference type="ARBA" id="ARBA00047885"/>
    </source>
</evidence>